<dbReference type="SMART" id="SM00304">
    <property type="entry name" value="HAMP"/>
    <property type="match status" value="1"/>
</dbReference>
<feature type="transmembrane region" description="Helical" evidence="11">
    <location>
        <begin position="169"/>
        <end position="190"/>
    </location>
</feature>
<dbReference type="CDD" id="cd00130">
    <property type="entry name" value="PAS"/>
    <property type="match status" value="1"/>
</dbReference>
<dbReference type="GO" id="GO:0004888">
    <property type="term" value="F:transmembrane signaling receptor activity"/>
    <property type="evidence" value="ECO:0007669"/>
    <property type="project" value="InterPro"/>
</dbReference>
<feature type="domain" description="HAMP" evidence="14">
    <location>
        <begin position="219"/>
        <end position="271"/>
    </location>
</feature>
<keyword evidence="4" id="KW-0145">Chemotaxis</keyword>
<evidence type="ECO:0000256" key="3">
    <source>
        <dbReference type="ARBA" id="ARBA00022481"/>
    </source>
</evidence>
<evidence type="ECO:0000313" key="15">
    <source>
        <dbReference type="EMBL" id="MYN01993.1"/>
    </source>
</evidence>
<dbReference type="PROSITE" id="PS50885">
    <property type="entry name" value="HAMP"/>
    <property type="match status" value="1"/>
</dbReference>
<evidence type="ECO:0000256" key="4">
    <source>
        <dbReference type="ARBA" id="ARBA00022500"/>
    </source>
</evidence>
<dbReference type="GO" id="GO:0052131">
    <property type="term" value="P:positive aerotaxis"/>
    <property type="evidence" value="ECO:0007669"/>
    <property type="project" value="UniProtKB-ARBA"/>
</dbReference>
<keyword evidence="5" id="KW-0997">Cell inner membrane</keyword>
<dbReference type="InterPro" id="IPR013655">
    <property type="entry name" value="PAS_fold_3"/>
</dbReference>
<evidence type="ECO:0000313" key="16">
    <source>
        <dbReference type="Proteomes" id="UP000448575"/>
    </source>
</evidence>
<dbReference type="InterPro" id="IPR003660">
    <property type="entry name" value="HAMP_dom"/>
</dbReference>
<evidence type="ECO:0000259" key="14">
    <source>
        <dbReference type="PROSITE" id="PS50885"/>
    </source>
</evidence>
<dbReference type="AlphaFoldDB" id="A0A6N9HFY8"/>
<keyword evidence="8 11" id="KW-0472">Membrane</keyword>
<sequence>MRKNLPVTAAEFQMEDGRPIVSKTDLKGKITYVNPYFVEVSGFSAEELLGAPHNLVRHPDMPPQAFADLWQCLKAGMPWTGMVKNRRKNGDFYWVIANVTPVFENGRATGYMSVRSKPTRAQVAAADSLYRAINSGAAQGIVIREGQAVSCGWRGRLQALGNLSLHARLLAMGAIGSALFVGLGTAAASLAPAAAAPWLLLAAGVGVAFSTGGAWMLHQAIVAPLREATRAARALAGGDLTGAISARRGDDMGHLLRALQQMNVNLLAMIGDVRANVDAMNGVTREIAAGNQNLSARTEAQASSLEETASSMEQFSSTVQQNADSAQQANRLVQGTADVAQRGGSAVASVGATMGDISSSAHKIVDIIGMIDSIAFQTNILALNAAVEAARAGEQGRGFAVVASEVRHLAQRSAAAAKDIKSLIDDSVRQVERGGALVGEAGQTMEEIIASVQNVSRIMNEIELASREQSIGIGQVNQAIGEMDQGTQQNAALVEEAAAAAESLHQQAGQLAQAMSVFHLPRRG</sequence>
<dbReference type="PROSITE" id="PS50112">
    <property type="entry name" value="PAS"/>
    <property type="match status" value="1"/>
</dbReference>
<keyword evidence="3" id="KW-0488">Methylation</keyword>
<comment type="subcellular location">
    <subcellularLocation>
        <location evidence="1">Cell inner membrane</location>
        <topology evidence="1">Multi-pass membrane protein</topology>
    </subcellularLocation>
</comment>
<organism evidence="15 16">
    <name type="scientific">Pseudoduganella guangdongensis</name>
    <dbReference type="NCBI Taxonomy" id="2692179"/>
    <lineage>
        <taxon>Bacteria</taxon>
        <taxon>Pseudomonadati</taxon>
        <taxon>Pseudomonadota</taxon>
        <taxon>Betaproteobacteria</taxon>
        <taxon>Burkholderiales</taxon>
        <taxon>Oxalobacteraceae</taxon>
        <taxon>Telluria group</taxon>
        <taxon>Pseudoduganella</taxon>
    </lineage>
</organism>
<evidence type="ECO:0000256" key="9">
    <source>
        <dbReference type="ARBA" id="ARBA00029447"/>
    </source>
</evidence>
<dbReference type="CDD" id="cd11386">
    <property type="entry name" value="MCP_signal"/>
    <property type="match status" value="1"/>
</dbReference>
<dbReference type="InterPro" id="IPR000014">
    <property type="entry name" value="PAS"/>
</dbReference>
<keyword evidence="6 11" id="KW-0812">Transmembrane</keyword>
<dbReference type="GO" id="GO:0005886">
    <property type="term" value="C:plasma membrane"/>
    <property type="evidence" value="ECO:0007669"/>
    <property type="project" value="UniProtKB-SubCell"/>
</dbReference>
<evidence type="ECO:0000256" key="8">
    <source>
        <dbReference type="ARBA" id="ARBA00023136"/>
    </source>
</evidence>
<accession>A0A6N9HFY8</accession>
<keyword evidence="7 11" id="KW-1133">Transmembrane helix</keyword>
<dbReference type="SUPFAM" id="SSF55785">
    <property type="entry name" value="PYP-like sensor domain (PAS domain)"/>
    <property type="match status" value="1"/>
</dbReference>
<dbReference type="InterPro" id="IPR051310">
    <property type="entry name" value="MCP_chemotaxis"/>
</dbReference>
<dbReference type="SMART" id="SM00283">
    <property type="entry name" value="MA"/>
    <property type="match status" value="1"/>
</dbReference>
<evidence type="ECO:0000256" key="2">
    <source>
        <dbReference type="ARBA" id="ARBA00022475"/>
    </source>
</evidence>
<dbReference type="PANTHER" id="PTHR43531:SF14">
    <property type="entry name" value="METHYL-ACCEPTING CHEMOTAXIS PROTEIN I-RELATED"/>
    <property type="match status" value="1"/>
</dbReference>
<dbReference type="InterPro" id="IPR004089">
    <property type="entry name" value="MCPsignal_dom"/>
</dbReference>
<dbReference type="Pfam" id="PF08447">
    <property type="entry name" value="PAS_3"/>
    <property type="match status" value="1"/>
</dbReference>
<keyword evidence="10" id="KW-0807">Transducer</keyword>
<feature type="transmembrane region" description="Helical" evidence="11">
    <location>
        <begin position="196"/>
        <end position="217"/>
    </location>
</feature>
<dbReference type="SMART" id="SM00086">
    <property type="entry name" value="PAC"/>
    <property type="match status" value="1"/>
</dbReference>
<gene>
    <name evidence="15" type="ORF">GTP41_07740</name>
</gene>
<dbReference type="PROSITE" id="PS50111">
    <property type="entry name" value="CHEMOTAXIS_TRANSDUC_2"/>
    <property type="match status" value="1"/>
</dbReference>
<dbReference type="InterPro" id="IPR035965">
    <property type="entry name" value="PAS-like_dom_sf"/>
</dbReference>
<name>A0A6N9HFY8_9BURK</name>
<dbReference type="EMBL" id="WWCJ01000004">
    <property type="protein sequence ID" value="MYN01993.1"/>
    <property type="molecule type" value="Genomic_DNA"/>
</dbReference>
<dbReference type="SUPFAM" id="SSF58104">
    <property type="entry name" value="Methyl-accepting chemotaxis protein (MCP) signaling domain"/>
    <property type="match status" value="1"/>
</dbReference>
<evidence type="ECO:0000256" key="1">
    <source>
        <dbReference type="ARBA" id="ARBA00004429"/>
    </source>
</evidence>
<dbReference type="PRINTS" id="PR00260">
    <property type="entry name" value="CHEMTRNSDUCR"/>
</dbReference>
<reference evidence="15 16" key="1">
    <citation type="submission" date="2019-12" db="EMBL/GenBank/DDBJ databases">
        <title>Novel species isolated from a subtropical stream in China.</title>
        <authorList>
            <person name="Lu H."/>
        </authorList>
    </citation>
    <scope>NUCLEOTIDE SEQUENCE [LARGE SCALE GENOMIC DNA]</scope>
    <source>
        <strain evidence="15 16">DS3</strain>
    </source>
</reference>
<proteinExistence type="inferred from homology"/>
<dbReference type="FunFam" id="3.30.450.20:FF:000046">
    <property type="entry name" value="Aerotaxis sensor receptor"/>
    <property type="match status" value="1"/>
</dbReference>
<dbReference type="InterPro" id="IPR004090">
    <property type="entry name" value="Chemotax_Me-accpt_rcpt"/>
</dbReference>
<dbReference type="CDD" id="cd06225">
    <property type="entry name" value="HAMP"/>
    <property type="match status" value="1"/>
</dbReference>
<protein>
    <submittedName>
        <fullName evidence="15">PAS domain-containing protein</fullName>
    </submittedName>
</protein>
<evidence type="ECO:0000256" key="11">
    <source>
        <dbReference type="SAM" id="Phobius"/>
    </source>
</evidence>
<dbReference type="Pfam" id="PF00672">
    <property type="entry name" value="HAMP"/>
    <property type="match status" value="1"/>
</dbReference>
<dbReference type="FunFam" id="1.10.287.950:FF:000001">
    <property type="entry name" value="Methyl-accepting chemotaxis sensory transducer"/>
    <property type="match status" value="1"/>
</dbReference>
<dbReference type="Gene3D" id="3.30.450.20">
    <property type="entry name" value="PAS domain"/>
    <property type="match status" value="1"/>
</dbReference>
<evidence type="ECO:0000256" key="5">
    <source>
        <dbReference type="ARBA" id="ARBA00022519"/>
    </source>
</evidence>
<dbReference type="Proteomes" id="UP000448575">
    <property type="component" value="Unassembled WGS sequence"/>
</dbReference>
<dbReference type="GO" id="GO:0007165">
    <property type="term" value="P:signal transduction"/>
    <property type="evidence" value="ECO:0007669"/>
    <property type="project" value="UniProtKB-KW"/>
</dbReference>
<evidence type="ECO:0000259" key="13">
    <source>
        <dbReference type="PROSITE" id="PS50112"/>
    </source>
</evidence>
<keyword evidence="2" id="KW-1003">Cell membrane</keyword>
<dbReference type="RefSeq" id="WP_161024981.1">
    <property type="nucleotide sequence ID" value="NZ_WWCJ01000004.1"/>
</dbReference>
<evidence type="ECO:0000259" key="12">
    <source>
        <dbReference type="PROSITE" id="PS50111"/>
    </source>
</evidence>
<dbReference type="InterPro" id="IPR001610">
    <property type="entry name" value="PAC"/>
</dbReference>
<feature type="domain" description="PAS" evidence="13">
    <location>
        <begin position="25"/>
        <end position="50"/>
    </location>
</feature>
<evidence type="ECO:0000256" key="6">
    <source>
        <dbReference type="ARBA" id="ARBA00022692"/>
    </source>
</evidence>
<evidence type="ECO:0000256" key="10">
    <source>
        <dbReference type="PROSITE-ProRule" id="PRU00284"/>
    </source>
</evidence>
<keyword evidence="16" id="KW-1185">Reference proteome</keyword>
<dbReference type="Gene3D" id="1.10.287.950">
    <property type="entry name" value="Methyl-accepting chemotaxis protein"/>
    <property type="match status" value="1"/>
</dbReference>
<evidence type="ECO:0000256" key="7">
    <source>
        <dbReference type="ARBA" id="ARBA00022989"/>
    </source>
</evidence>
<feature type="domain" description="Methyl-accepting transducer" evidence="12">
    <location>
        <begin position="276"/>
        <end position="505"/>
    </location>
</feature>
<dbReference type="NCBIfam" id="TIGR00229">
    <property type="entry name" value="sensory_box"/>
    <property type="match status" value="1"/>
</dbReference>
<comment type="similarity">
    <text evidence="9">Belongs to the methyl-accepting chemotaxis (MCP) protein family.</text>
</comment>
<dbReference type="PANTHER" id="PTHR43531">
    <property type="entry name" value="PROTEIN ICFG"/>
    <property type="match status" value="1"/>
</dbReference>
<comment type="caution">
    <text evidence="15">The sequence shown here is derived from an EMBL/GenBank/DDBJ whole genome shotgun (WGS) entry which is preliminary data.</text>
</comment>
<dbReference type="Pfam" id="PF00015">
    <property type="entry name" value="MCPsignal"/>
    <property type="match status" value="1"/>
</dbReference>